<accession>A0A7X0VF59</accession>
<feature type="domain" description="Glycosyl transferase family 1" evidence="1">
    <location>
        <begin position="213"/>
        <end position="359"/>
    </location>
</feature>
<dbReference type="InterPro" id="IPR028098">
    <property type="entry name" value="Glyco_trans_4-like_N"/>
</dbReference>
<dbReference type="PANTHER" id="PTHR45947">
    <property type="entry name" value="SULFOQUINOVOSYL TRANSFERASE SQD2"/>
    <property type="match status" value="1"/>
</dbReference>
<protein>
    <submittedName>
        <fullName evidence="3">Glycosyltransferase family 4 protein</fullName>
    </submittedName>
</protein>
<evidence type="ECO:0000313" key="4">
    <source>
        <dbReference type="Proteomes" id="UP000547209"/>
    </source>
</evidence>
<evidence type="ECO:0000259" key="2">
    <source>
        <dbReference type="Pfam" id="PF13579"/>
    </source>
</evidence>
<dbReference type="Pfam" id="PF00534">
    <property type="entry name" value="Glycos_transf_1"/>
    <property type="match status" value="1"/>
</dbReference>
<organism evidence="3 4">
    <name type="scientific">Cohnella nanjingensis</name>
    <dbReference type="NCBI Taxonomy" id="1387779"/>
    <lineage>
        <taxon>Bacteria</taxon>
        <taxon>Bacillati</taxon>
        <taxon>Bacillota</taxon>
        <taxon>Bacilli</taxon>
        <taxon>Bacillales</taxon>
        <taxon>Paenibacillaceae</taxon>
        <taxon>Cohnella</taxon>
    </lineage>
</organism>
<dbReference type="Proteomes" id="UP000547209">
    <property type="component" value="Unassembled WGS sequence"/>
</dbReference>
<comment type="caution">
    <text evidence="3">The sequence shown here is derived from an EMBL/GenBank/DDBJ whole genome shotgun (WGS) entry which is preliminary data.</text>
</comment>
<dbReference type="InterPro" id="IPR050194">
    <property type="entry name" value="Glycosyltransferase_grp1"/>
</dbReference>
<dbReference type="AlphaFoldDB" id="A0A7X0VF59"/>
<sequence>MKIVIVNSLYAPHMIGGAEISTQILAETLASTADVHVLTLGGHNRAGGVAEERIGGVTVHRLPHANLYWIGDAKRRGVLMRTARRLTDLYNPRMTKTVRELLSQIRPDLIHTQNLSGFGAGIWTAAAGLGVPIVHTLRDYSLLSPVSSPIKNPLLARLYALASAGYSRRVTAVVGISSHILRRHTDAGLFPHAARRVIPNAVEGGIAASAKDFDRKPLHIGYFGRVEPEKGVRELVEAAMSLPPDVVERIVVCGEGSLRGKLAESCRHDGRFVFPGKVKPAEARRMMAEVDVSFVPSVWEEPFGRVIIESYQVGTPVYAADVGGIPDAVWNPDEFLFPPGSAAAIRAKLLSYHSLPGGEKRRIQEACLKHCRGFTQAALLDRHLNLYDETLAGGGYAAVATAVGQVH</sequence>
<dbReference type="GO" id="GO:0016757">
    <property type="term" value="F:glycosyltransferase activity"/>
    <property type="evidence" value="ECO:0007669"/>
    <property type="project" value="InterPro"/>
</dbReference>
<dbReference type="InterPro" id="IPR001296">
    <property type="entry name" value="Glyco_trans_1"/>
</dbReference>
<gene>
    <name evidence="3" type="ORF">H7C19_12345</name>
</gene>
<feature type="domain" description="Glycosyltransferase subfamily 4-like N-terminal" evidence="2">
    <location>
        <begin position="16"/>
        <end position="200"/>
    </location>
</feature>
<reference evidence="3 4" key="1">
    <citation type="submission" date="2020-08" db="EMBL/GenBank/DDBJ databases">
        <title>Cohnella phylogeny.</title>
        <authorList>
            <person name="Dunlap C."/>
        </authorList>
    </citation>
    <scope>NUCLEOTIDE SEQUENCE [LARGE SCALE GENOMIC DNA]</scope>
    <source>
        <strain evidence="3 4">DSM 28246</strain>
    </source>
</reference>
<dbReference type="Gene3D" id="3.40.50.2000">
    <property type="entry name" value="Glycogen Phosphorylase B"/>
    <property type="match status" value="2"/>
</dbReference>
<name>A0A7X0VF59_9BACL</name>
<dbReference type="RefSeq" id="WP_185142952.1">
    <property type="nucleotide sequence ID" value="NZ_JACJVP010000021.1"/>
</dbReference>
<proteinExistence type="predicted"/>
<keyword evidence="3" id="KW-0808">Transferase</keyword>
<dbReference type="Pfam" id="PF13579">
    <property type="entry name" value="Glyco_trans_4_4"/>
    <property type="match status" value="1"/>
</dbReference>
<evidence type="ECO:0000259" key="1">
    <source>
        <dbReference type="Pfam" id="PF00534"/>
    </source>
</evidence>
<dbReference type="SUPFAM" id="SSF53756">
    <property type="entry name" value="UDP-Glycosyltransferase/glycogen phosphorylase"/>
    <property type="match status" value="1"/>
</dbReference>
<dbReference type="CDD" id="cd03823">
    <property type="entry name" value="GT4_ExpE7-like"/>
    <property type="match status" value="1"/>
</dbReference>
<evidence type="ECO:0000313" key="3">
    <source>
        <dbReference type="EMBL" id="MBB6671471.1"/>
    </source>
</evidence>
<dbReference type="EMBL" id="JACJVP010000021">
    <property type="protein sequence ID" value="MBB6671471.1"/>
    <property type="molecule type" value="Genomic_DNA"/>
</dbReference>
<dbReference type="PANTHER" id="PTHR45947:SF13">
    <property type="entry name" value="TRANSFERASE"/>
    <property type="match status" value="1"/>
</dbReference>
<keyword evidence="4" id="KW-1185">Reference proteome</keyword>